<keyword evidence="1" id="KW-0732">Signal</keyword>
<dbReference type="EMBL" id="JBAMMX010000014">
    <property type="protein sequence ID" value="KAK6928196.1"/>
    <property type="molecule type" value="Genomic_DNA"/>
</dbReference>
<comment type="caution">
    <text evidence="2">The sequence shown here is derived from an EMBL/GenBank/DDBJ whole genome shotgun (WGS) entry which is preliminary data.</text>
</comment>
<evidence type="ECO:0000256" key="1">
    <source>
        <dbReference type="SAM" id="SignalP"/>
    </source>
</evidence>
<protein>
    <submittedName>
        <fullName evidence="2">Uncharacterized protein</fullName>
    </submittedName>
</protein>
<feature type="chain" id="PRO_5042989387" evidence="1">
    <location>
        <begin position="25"/>
        <end position="136"/>
    </location>
</feature>
<accession>A0AAN8VE53</accession>
<proteinExistence type="predicted"/>
<dbReference type="AlphaFoldDB" id="A0AAN8VE53"/>
<evidence type="ECO:0000313" key="2">
    <source>
        <dbReference type="EMBL" id="KAK6928196.1"/>
    </source>
</evidence>
<feature type="signal peptide" evidence="1">
    <location>
        <begin position="1"/>
        <end position="24"/>
    </location>
</feature>
<organism evidence="2 3">
    <name type="scientific">Dillenia turbinata</name>
    <dbReference type="NCBI Taxonomy" id="194707"/>
    <lineage>
        <taxon>Eukaryota</taxon>
        <taxon>Viridiplantae</taxon>
        <taxon>Streptophyta</taxon>
        <taxon>Embryophyta</taxon>
        <taxon>Tracheophyta</taxon>
        <taxon>Spermatophyta</taxon>
        <taxon>Magnoliopsida</taxon>
        <taxon>eudicotyledons</taxon>
        <taxon>Gunneridae</taxon>
        <taxon>Pentapetalae</taxon>
        <taxon>Dilleniales</taxon>
        <taxon>Dilleniaceae</taxon>
        <taxon>Dillenia</taxon>
    </lineage>
</organism>
<sequence length="136" mass="14219">MAKFVALLLLALVSISLLQTLVLAAKGQYHPDRSGYGPGSLKSYRKIEPPLSLSLPPNAVGLGLDLRSHQSNINARHNARGGAVGHSITSHACSSVRNAARNACACLQGTMGIKLSALATTTGRPREVVPNALEDV</sequence>
<reference evidence="2 3" key="1">
    <citation type="submission" date="2023-12" db="EMBL/GenBank/DDBJ databases">
        <title>A high-quality genome assembly for Dillenia turbinata (Dilleniales).</title>
        <authorList>
            <person name="Chanderbali A."/>
        </authorList>
    </citation>
    <scope>NUCLEOTIDE SEQUENCE [LARGE SCALE GENOMIC DNA]</scope>
    <source>
        <strain evidence="2">LSX21</strain>
        <tissue evidence="2">Leaf</tissue>
    </source>
</reference>
<keyword evidence="3" id="KW-1185">Reference proteome</keyword>
<evidence type="ECO:0000313" key="3">
    <source>
        <dbReference type="Proteomes" id="UP001370490"/>
    </source>
</evidence>
<name>A0AAN8VE53_9MAGN</name>
<dbReference type="Proteomes" id="UP001370490">
    <property type="component" value="Unassembled WGS sequence"/>
</dbReference>
<gene>
    <name evidence="2" type="ORF">RJ641_006787</name>
</gene>